<keyword evidence="10" id="KW-1185">Reference proteome</keyword>
<feature type="domain" description="OVATE" evidence="8">
    <location>
        <begin position="349"/>
        <end position="408"/>
    </location>
</feature>
<feature type="region of interest" description="Disordered" evidence="7">
    <location>
        <begin position="234"/>
        <end position="326"/>
    </location>
</feature>
<evidence type="ECO:0000313" key="10">
    <source>
        <dbReference type="Proteomes" id="UP001055439"/>
    </source>
</evidence>
<feature type="region of interest" description="Disordered" evidence="7">
    <location>
        <begin position="66"/>
        <end position="102"/>
    </location>
</feature>
<dbReference type="OrthoDB" id="1928390at2759"/>
<sequence length="430" mass="48295">MLTRNHLSVSSQATHFPPSEKALLSAVSSGVRGFVRGKLVFPAETETGVLRPFSLRWCSTLNQLARTERGSEKERSATKNKSRPVLSSLSPQSRDYVNSRSSRPMAKRLRLCLSRVLPSFHAFRSKDNGAASSSVNSDDGFDVDFPDHPPPLPLPRRPHPPLVSASCCRPSRRRSRPARENLPDVPRAPPLPPRETPAYLWRKEEKWWHVVPCVTARVYGNVPLLPFPEDRLRRRWRDNPSDGRAAATGRRRKVASRRRALLRRRARGRSYSSADDDSGWFSSDEETETLMSTTDVEPSDTVLQRRRRRRRRSVIGGDGRSSWPSPESAAAVKRLIPCAAPAVRESFAVVKLSEDPREDFLRSMAEMVVEKAIFDAGGLEQLLRCFLSLNSRQHHAAIITAFEEIWDSLFPAVAAGTSAARRRSSPHSTL</sequence>
<comment type="function">
    <text evidence="6">Transcriptional repressor that regulates multiple aspects of plant growth and development.</text>
</comment>
<dbReference type="InterPro" id="IPR038933">
    <property type="entry name" value="Ovate"/>
</dbReference>
<dbReference type="GO" id="GO:0005634">
    <property type="term" value="C:nucleus"/>
    <property type="evidence" value="ECO:0007669"/>
    <property type="project" value="UniProtKB-SubCell"/>
</dbReference>
<evidence type="ECO:0000256" key="7">
    <source>
        <dbReference type="SAM" id="MobiDB-lite"/>
    </source>
</evidence>
<dbReference type="GO" id="GO:0045892">
    <property type="term" value="P:negative regulation of DNA-templated transcription"/>
    <property type="evidence" value="ECO:0007669"/>
    <property type="project" value="UniProtKB-UniRule"/>
</dbReference>
<protein>
    <recommendedName>
        <fullName evidence="6">Transcription repressor</fullName>
    </recommendedName>
    <alternativeName>
        <fullName evidence="6">Ovate family protein</fullName>
    </alternativeName>
</protein>
<keyword evidence="3 6" id="KW-0805">Transcription regulation</keyword>
<dbReference type="AlphaFoldDB" id="A0A9E7HDP5"/>
<evidence type="ECO:0000256" key="3">
    <source>
        <dbReference type="ARBA" id="ARBA00023015"/>
    </source>
</evidence>
<organism evidence="9 10">
    <name type="scientific">Musa troglodytarum</name>
    <name type="common">fe'i banana</name>
    <dbReference type="NCBI Taxonomy" id="320322"/>
    <lineage>
        <taxon>Eukaryota</taxon>
        <taxon>Viridiplantae</taxon>
        <taxon>Streptophyta</taxon>
        <taxon>Embryophyta</taxon>
        <taxon>Tracheophyta</taxon>
        <taxon>Spermatophyta</taxon>
        <taxon>Magnoliopsida</taxon>
        <taxon>Liliopsida</taxon>
        <taxon>Zingiberales</taxon>
        <taxon>Musaceae</taxon>
        <taxon>Musa</taxon>
    </lineage>
</organism>
<name>A0A9E7HDP5_9LILI</name>
<proteinExistence type="predicted"/>
<dbReference type="EMBL" id="CP097510">
    <property type="protein sequence ID" value="URE32624.1"/>
    <property type="molecule type" value="Genomic_DNA"/>
</dbReference>
<keyword evidence="4 6" id="KW-0804">Transcription</keyword>
<evidence type="ECO:0000256" key="6">
    <source>
        <dbReference type="RuleBase" id="RU367028"/>
    </source>
</evidence>
<dbReference type="PANTHER" id="PTHR33057:SF224">
    <property type="entry name" value="TRANSCRIPTION REPRESSOR"/>
    <property type="match status" value="1"/>
</dbReference>
<reference evidence="9" key="1">
    <citation type="submission" date="2022-05" db="EMBL/GenBank/DDBJ databases">
        <title>The Musa troglodytarum L. genome provides insights into the mechanism of non-climacteric behaviour and enrichment of carotenoids.</title>
        <authorList>
            <person name="Wang J."/>
        </authorList>
    </citation>
    <scope>NUCLEOTIDE SEQUENCE</scope>
    <source>
        <tissue evidence="9">Leaf</tissue>
    </source>
</reference>
<feature type="compositionally biased region" description="Basic residues" evidence="7">
    <location>
        <begin position="249"/>
        <end position="268"/>
    </location>
</feature>
<evidence type="ECO:0000259" key="8">
    <source>
        <dbReference type="PROSITE" id="PS51754"/>
    </source>
</evidence>
<dbReference type="NCBIfam" id="TIGR01568">
    <property type="entry name" value="A_thal_3678"/>
    <property type="match status" value="1"/>
</dbReference>
<evidence type="ECO:0000256" key="5">
    <source>
        <dbReference type="ARBA" id="ARBA00023242"/>
    </source>
</evidence>
<feature type="compositionally biased region" description="Basic residues" evidence="7">
    <location>
        <begin position="304"/>
        <end position="313"/>
    </location>
</feature>
<evidence type="ECO:0000256" key="2">
    <source>
        <dbReference type="ARBA" id="ARBA00022491"/>
    </source>
</evidence>
<keyword evidence="2 6" id="KW-0678">Repressor</keyword>
<feature type="compositionally biased region" description="Acidic residues" evidence="7">
    <location>
        <begin position="274"/>
        <end position="288"/>
    </location>
</feature>
<feature type="region of interest" description="Disordered" evidence="7">
    <location>
        <begin position="127"/>
        <end position="194"/>
    </location>
</feature>
<evidence type="ECO:0000256" key="1">
    <source>
        <dbReference type="ARBA" id="ARBA00004123"/>
    </source>
</evidence>
<evidence type="ECO:0000313" key="9">
    <source>
        <dbReference type="EMBL" id="URE32624.1"/>
    </source>
</evidence>
<dbReference type="Proteomes" id="UP001055439">
    <property type="component" value="Chromosome 8"/>
</dbReference>
<gene>
    <name evidence="9" type="ORF">MUK42_13018</name>
</gene>
<feature type="compositionally biased region" description="Basic and acidic residues" evidence="7">
    <location>
        <begin position="66"/>
        <end position="77"/>
    </location>
</feature>
<dbReference type="PROSITE" id="PS51754">
    <property type="entry name" value="OVATE"/>
    <property type="match status" value="1"/>
</dbReference>
<dbReference type="PANTHER" id="PTHR33057">
    <property type="entry name" value="TRANSCRIPTION REPRESSOR OFP7-RELATED"/>
    <property type="match status" value="1"/>
</dbReference>
<dbReference type="InterPro" id="IPR006458">
    <property type="entry name" value="Ovate_C"/>
</dbReference>
<accession>A0A9E7HDP5</accession>
<keyword evidence="5 6" id="KW-0539">Nucleus</keyword>
<dbReference type="Pfam" id="PF04844">
    <property type="entry name" value="Ovate"/>
    <property type="match status" value="1"/>
</dbReference>
<evidence type="ECO:0000256" key="4">
    <source>
        <dbReference type="ARBA" id="ARBA00023163"/>
    </source>
</evidence>
<feature type="compositionally biased region" description="Polar residues" evidence="7">
    <location>
        <begin position="85"/>
        <end position="102"/>
    </location>
</feature>
<comment type="subcellular location">
    <subcellularLocation>
        <location evidence="1 6">Nucleus</location>
    </subcellularLocation>
</comment>